<organism evidence="2 3">
    <name type="scientific">Streptosporangium becharense</name>
    <dbReference type="NCBI Taxonomy" id="1816182"/>
    <lineage>
        <taxon>Bacteria</taxon>
        <taxon>Bacillati</taxon>
        <taxon>Actinomycetota</taxon>
        <taxon>Actinomycetes</taxon>
        <taxon>Streptosporangiales</taxon>
        <taxon>Streptosporangiaceae</taxon>
        <taxon>Streptosporangium</taxon>
    </lineage>
</organism>
<evidence type="ECO:0000313" key="2">
    <source>
        <dbReference type="EMBL" id="MBB5823169.1"/>
    </source>
</evidence>
<protein>
    <submittedName>
        <fullName evidence="2">Act minimal PKS acyl carrier protein</fullName>
    </submittedName>
</protein>
<feature type="domain" description="Carrier" evidence="1">
    <location>
        <begin position="3"/>
        <end position="82"/>
    </location>
</feature>
<dbReference type="Pfam" id="PF00550">
    <property type="entry name" value="PP-binding"/>
    <property type="match status" value="1"/>
</dbReference>
<proteinExistence type="predicted"/>
<sequence length="87" mass="9389">MPELTITDLRRIMQECAGQDESTDMDGGSLHSSFETLGYDSLALLEASSVIERSYGIKLPDDTVLDAQMTPGELLALVNTALTARTP</sequence>
<keyword evidence="3" id="KW-1185">Reference proteome</keyword>
<dbReference type="EMBL" id="JACHMP010000001">
    <property type="protein sequence ID" value="MBB5823169.1"/>
    <property type="molecule type" value="Genomic_DNA"/>
</dbReference>
<name>A0A7W9MK63_9ACTN</name>
<comment type="caution">
    <text evidence="2">The sequence shown here is derived from an EMBL/GenBank/DDBJ whole genome shotgun (WGS) entry which is preliminary data.</text>
</comment>
<reference evidence="2 3" key="1">
    <citation type="submission" date="2020-08" db="EMBL/GenBank/DDBJ databases">
        <title>Sequencing the genomes of 1000 actinobacteria strains.</title>
        <authorList>
            <person name="Klenk H.-P."/>
        </authorList>
    </citation>
    <scope>NUCLEOTIDE SEQUENCE [LARGE SCALE GENOMIC DNA]</scope>
    <source>
        <strain evidence="2 3">DSM 46887</strain>
    </source>
</reference>
<dbReference type="InterPro" id="IPR036736">
    <property type="entry name" value="ACP-like_sf"/>
</dbReference>
<dbReference type="AlphaFoldDB" id="A0A7W9MK63"/>
<accession>A0A7W9MK63</accession>
<dbReference type="RefSeq" id="WP_184540163.1">
    <property type="nucleotide sequence ID" value="NZ_JACHMP010000001.1"/>
</dbReference>
<dbReference type="Proteomes" id="UP000540685">
    <property type="component" value="Unassembled WGS sequence"/>
</dbReference>
<evidence type="ECO:0000259" key="1">
    <source>
        <dbReference type="PROSITE" id="PS50075"/>
    </source>
</evidence>
<dbReference type="InterPro" id="IPR009081">
    <property type="entry name" value="PP-bd_ACP"/>
</dbReference>
<evidence type="ECO:0000313" key="3">
    <source>
        <dbReference type="Proteomes" id="UP000540685"/>
    </source>
</evidence>
<dbReference type="PROSITE" id="PS50075">
    <property type="entry name" value="CARRIER"/>
    <property type="match status" value="1"/>
</dbReference>
<dbReference type="Gene3D" id="1.10.1200.10">
    <property type="entry name" value="ACP-like"/>
    <property type="match status" value="1"/>
</dbReference>
<gene>
    <name evidence="2" type="ORF">F4562_006231</name>
</gene>
<dbReference type="SUPFAM" id="SSF47336">
    <property type="entry name" value="ACP-like"/>
    <property type="match status" value="1"/>
</dbReference>